<gene>
    <name evidence="2" type="ordered locus">MTR_8g094190</name>
</gene>
<dbReference type="Pfam" id="PF00646">
    <property type="entry name" value="F-box"/>
    <property type="match status" value="1"/>
</dbReference>
<accession>G7LEX9</accession>
<proteinExistence type="predicted"/>
<evidence type="ECO:0000313" key="3">
    <source>
        <dbReference type="EnsemblPlants" id="AET04789"/>
    </source>
</evidence>
<dbReference type="HOGENOM" id="CLU_033857_0_0_1"/>
<dbReference type="PANTHER" id="PTHR31370">
    <property type="entry name" value="F-BOX PROTEIN FAMILY-LIKE"/>
    <property type="match status" value="1"/>
</dbReference>
<dbReference type="Proteomes" id="UP000002051">
    <property type="component" value="Chromosome 8"/>
</dbReference>
<organism evidence="2 4">
    <name type="scientific">Medicago truncatula</name>
    <name type="common">Barrel medic</name>
    <name type="synonym">Medicago tribuloides</name>
    <dbReference type="NCBI Taxonomy" id="3880"/>
    <lineage>
        <taxon>Eukaryota</taxon>
        <taxon>Viridiplantae</taxon>
        <taxon>Streptophyta</taxon>
        <taxon>Embryophyta</taxon>
        <taxon>Tracheophyta</taxon>
        <taxon>Spermatophyta</taxon>
        <taxon>Magnoliopsida</taxon>
        <taxon>eudicotyledons</taxon>
        <taxon>Gunneridae</taxon>
        <taxon>Pentapetalae</taxon>
        <taxon>rosids</taxon>
        <taxon>fabids</taxon>
        <taxon>Fabales</taxon>
        <taxon>Fabaceae</taxon>
        <taxon>Papilionoideae</taxon>
        <taxon>50 kb inversion clade</taxon>
        <taxon>NPAAA clade</taxon>
        <taxon>Hologalegina</taxon>
        <taxon>IRL clade</taxon>
        <taxon>Trifolieae</taxon>
        <taxon>Medicago</taxon>
    </lineage>
</organism>
<evidence type="ECO:0000259" key="1">
    <source>
        <dbReference type="PROSITE" id="PS50181"/>
    </source>
</evidence>
<feature type="domain" description="F-box" evidence="1">
    <location>
        <begin position="11"/>
        <end position="57"/>
    </location>
</feature>
<dbReference type="SUPFAM" id="SSF81383">
    <property type="entry name" value="F-box domain"/>
    <property type="match status" value="1"/>
</dbReference>
<accession>A0A0C3Y696</accession>
<dbReference type="STRING" id="3880.G7LEX9"/>
<dbReference type="InterPro" id="IPR040275">
    <property type="entry name" value="At5g39450-like"/>
</dbReference>
<keyword evidence="4" id="KW-1185">Reference proteome</keyword>
<dbReference type="InterPro" id="IPR001810">
    <property type="entry name" value="F-box_dom"/>
</dbReference>
<dbReference type="PROSITE" id="PS50181">
    <property type="entry name" value="FBOX"/>
    <property type="match status" value="1"/>
</dbReference>
<dbReference type="EnsemblPlants" id="AET04789">
    <property type="protein sequence ID" value="AET04789"/>
    <property type="gene ID" value="MTR_8g094190"/>
</dbReference>
<dbReference type="PaxDb" id="3880-AET04789"/>
<dbReference type="AlphaFoldDB" id="G7LEX9"/>
<dbReference type="SMART" id="SM00256">
    <property type="entry name" value="FBOX"/>
    <property type="match status" value="1"/>
</dbReference>
<evidence type="ECO:0000313" key="2">
    <source>
        <dbReference type="EMBL" id="AET04789.2"/>
    </source>
</evidence>
<reference evidence="2 4" key="1">
    <citation type="journal article" date="2011" name="Nature">
        <title>The Medicago genome provides insight into the evolution of rhizobial symbioses.</title>
        <authorList>
            <person name="Young N.D."/>
            <person name="Debelle F."/>
            <person name="Oldroyd G.E."/>
            <person name="Geurts R."/>
            <person name="Cannon S.B."/>
            <person name="Udvardi M.K."/>
            <person name="Benedito V.A."/>
            <person name="Mayer K.F."/>
            <person name="Gouzy J."/>
            <person name="Schoof H."/>
            <person name="Van de Peer Y."/>
            <person name="Proost S."/>
            <person name="Cook D.R."/>
            <person name="Meyers B.C."/>
            <person name="Spannagl M."/>
            <person name="Cheung F."/>
            <person name="De Mita S."/>
            <person name="Krishnakumar V."/>
            <person name="Gundlach H."/>
            <person name="Zhou S."/>
            <person name="Mudge J."/>
            <person name="Bharti A.K."/>
            <person name="Murray J.D."/>
            <person name="Naoumkina M.A."/>
            <person name="Rosen B."/>
            <person name="Silverstein K.A."/>
            <person name="Tang H."/>
            <person name="Rombauts S."/>
            <person name="Zhao P.X."/>
            <person name="Zhou P."/>
            <person name="Barbe V."/>
            <person name="Bardou P."/>
            <person name="Bechner M."/>
            <person name="Bellec A."/>
            <person name="Berger A."/>
            <person name="Berges H."/>
            <person name="Bidwell S."/>
            <person name="Bisseling T."/>
            <person name="Choisne N."/>
            <person name="Couloux A."/>
            <person name="Denny R."/>
            <person name="Deshpande S."/>
            <person name="Dai X."/>
            <person name="Doyle J.J."/>
            <person name="Dudez A.M."/>
            <person name="Farmer A.D."/>
            <person name="Fouteau S."/>
            <person name="Franken C."/>
            <person name="Gibelin C."/>
            <person name="Gish J."/>
            <person name="Goldstein S."/>
            <person name="Gonzalez A.J."/>
            <person name="Green P.J."/>
            <person name="Hallab A."/>
            <person name="Hartog M."/>
            <person name="Hua A."/>
            <person name="Humphray S.J."/>
            <person name="Jeong D.H."/>
            <person name="Jing Y."/>
            <person name="Jocker A."/>
            <person name="Kenton S.M."/>
            <person name="Kim D.J."/>
            <person name="Klee K."/>
            <person name="Lai H."/>
            <person name="Lang C."/>
            <person name="Lin S."/>
            <person name="Macmil S.L."/>
            <person name="Magdelenat G."/>
            <person name="Matthews L."/>
            <person name="McCorrison J."/>
            <person name="Monaghan E.L."/>
            <person name="Mun J.H."/>
            <person name="Najar F.Z."/>
            <person name="Nicholson C."/>
            <person name="Noirot C."/>
            <person name="O'Bleness M."/>
            <person name="Paule C.R."/>
            <person name="Poulain J."/>
            <person name="Prion F."/>
            <person name="Qin B."/>
            <person name="Qu C."/>
            <person name="Retzel E.F."/>
            <person name="Riddle C."/>
            <person name="Sallet E."/>
            <person name="Samain S."/>
            <person name="Samson N."/>
            <person name="Sanders I."/>
            <person name="Saurat O."/>
            <person name="Scarpelli C."/>
            <person name="Schiex T."/>
            <person name="Segurens B."/>
            <person name="Severin A.J."/>
            <person name="Sherrier D.J."/>
            <person name="Shi R."/>
            <person name="Sims S."/>
            <person name="Singer S.R."/>
            <person name="Sinharoy S."/>
            <person name="Sterck L."/>
            <person name="Viollet A."/>
            <person name="Wang B.B."/>
            <person name="Wang K."/>
            <person name="Wang M."/>
            <person name="Wang X."/>
            <person name="Warfsmann J."/>
            <person name="Weissenbach J."/>
            <person name="White D.D."/>
            <person name="White J.D."/>
            <person name="Wiley G.B."/>
            <person name="Wincker P."/>
            <person name="Xing Y."/>
            <person name="Yang L."/>
            <person name="Yao Z."/>
            <person name="Ying F."/>
            <person name="Zhai J."/>
            <person name="Zhou L."/>
            <person name="Zuber A."/>
            <person name="Denarie J."/>
            <person name="Dixon R.A."/>
            <person name="May G.D."/>
            <person name="Schwartz D.C."/>
            <person name="Rogers J."/>
            <person name="Quetier F."/>
            <person name="Town C.D."/>
            <person name="Roe B.A."/>
        </authorList>
    </citation>
    <scope>NUCLEOTIDE SEQUENCE [LARGE SCALE GENOMIC DNA]</scope>
    <source>
        <strain evidence="2">A17</strain>
        <strain evidence="3 4">cv. Jemalong A17</strain>
    </source>
</reference>
<protein>
    <submittedName>
        <fullName evidence="2">F-box plant protein, putative</fullName>
    </submittedName>
</protein>
<dbReference type="eggNOG" id="ENOG502QTKH">
    <property type="taxonomic scope" value="Eukaryota"/>
</dbReference>
<dbReference type="EMBL" id="CM001224">
    <property type="protein sequence ID" value="AET04789.2"/>
    <property type="molecule type" value="Genomic_DNA"/>
</dbReference>
<reference evidence="3" key="3">
    <citation type="submission" date="2015-04" db="UniProtKB">
        <authorList>
            <consortium name="EnsemblPlants"/>
        </authorList>
    </citation>
    <scope>IDENTIFICATION</scope>
    <source>
        <strain evidence="3">cv. Jemalong A17</strain>
    </source>
</reference>
<evidence type="ECO:0000313" key="4">
    <source>
        <dbReference type="Proteomes" id="UP000002051"/>
    </source>
</evidence>
<dbReference type="PANTHER" id="PTHR31370:SF2">
    <property type="entry name" value="OS08G0105100 PROTEIN"/>
    <property type="match status" value="1"/>
</dbReference>
<name>G7LEX9_MEDTR</name>
<dbReference type="InterPro" id="IPR036047">
    <property type="entry name" value="F-box-like_dom_sf"/>
</dbReference>
<sequence>MLSPCPYPLDSSPLIHLPDDVFATVSRYLIPREVFNLSLCCKSLYALASSEKVWLTQCDIIDIVSLKDLVEWRVCVSSYKALCRFLLSVKSLLGIWVQQNPELGNLVYVMPGFVSIVACRVIPQEVVSLGIKDCSILWSPVFEIVCDFDGSNMFFLHGREEEGIDCVYHGSLKCVNRFCNLLLLEVESRKQDNNEVMIPFRKLGFRDRKKLLEITTSQVRIEVPNMGTGRLFPRSRDDSVNFQKDLVLLKERRAFLVQMTQMYKLGCIQIENKENSQGEVCSMELEVDEVRKSHDYSKALSFPPSNKDNHTQCIKRKSLGGYFWGGFKHILGRSSLVDGCAVNTDQQHNATTGARNHRRSSSIDGSVANIDQQRNMMAGKRDDQRSGTTDGIVVNIDQKHGTSYHRRSSTIDGSINNIDQQHKMIAGTRDDRKSGWPNMNPNWFRLYQMPLQVPKEDQVYAGLWGGTLGWPPEKSSQNKPEKALFFLLLSYWESKGQQLLIGTKILEGARYALHPNGSAMFIVNINEPSSDPFPWETDRDSFPMNIQHAFAGEGIARGYGFKYPGAKSGSLFVLQNGDLAFVWKESRDVLTLQRLNLQELLKKGRRIPSLPPIDNFSYLMKSCLNVFTS</sequence>
<reference evidence="2 4" key="2">
    <citation type="journal article" date="2014" name="BMC Genomics">
        <title>An improved genome release (version Mt4.0) for the model legume Medicago truncatula.</title>
        <authorList>
            <person name="Tang H."/>
            <person name="Krishnakumar V."/>
            <person name="Bidwell S."/>
            <person name="Rosen B."/>
            <person name="Chan A."/>
            <person name="Zhou S."/>
            <person name="Gentzbittel L."/>
            <person name="Childs K.L."/>
            <person name="Yandell M."/>
            <person name="Gundlach H."/>
            <person name="Mayer K.F."/>
            <person name="Schwartz D.C."/>
            <person name="Town C.D."/>
        </authorList>
    </citation>
    <scope>GENOME REANNOTATION</scope>
    <source>
        <strain evidence="3 4">cv. Jemalong A17</strain>
    </source>
</reference>